<dbReference type="PANTHER" id="PTHR24064">
    <property type="entry name" value="SOLUTE CARRIER FAMILY 22 MEMBER"/>
    <property type="match status" value="1"/>
</dbReference>
<feature type="transmembrane region" description="Helical" evidence="6">
    <location>
        <begin position="192"/>
        <end position="213"/>
    </location>
</feature>
<dbReference type="InterPro" id="IPR020846">
    <property type="entry name" value="MFS_dom"/>
</dbReference>
<dbReference type="InterPro" id="IPR036259">
    <property type="entry name" value="MFS_trans_sf"/>
</dbReference>
<comment type="subcellular location">
    <subcellularLocation>
        <location evidence="1">Membrane</location>
        <topology evidence="1">Multi-pass membrane protein</topology>
    </subcellularLocation>
</comment>
<accession>A0AAN8SHZ7</accession>
<feature type="domain" description="Major facilitator superfamily (MFS) profile" evidence="7">
    <location>
        <begin position="141"/>
        <end position="602"/>
    </location>
</feature>
<feature type="transmembrane region" description="Helical" evidence="6">
    <location>
        <begin position="549"/>
        <end position="568"/>
    </location>
</feature>
<dbReference type="Gene3D" id="1.20.1250.20">
    <property type="entry name" value="MFS general substrate transporter like domains"/>
    <property type="match status" value="1"/>
</dbReference>
<reference evidence="8 9" key="1">
    <citation type="submission" date="2023-10" db="EMBL/GenBank/DDBJ databases">
        <title>Genomes of two closely related lineages of the louse Polyplax serrata with different host specificities.</title>
        <authorList>
            <person name="Martinu J."/>
            <person name="Tarabai H."/>
            <person name="Stefka J."/>
            <person name="Hypsa V."/>
        </authorList>
    </citation>
    <scope>NUCLEOTIDE SEQUENCE [LARGE SCALE GENOMIC DNA]</scope>
    <source>
        <strain evidence="8">HR10_N</strain>
    </source>
</reference>
<comment type="caution">
    <text evidence="8">The sequence shown here is derived from an EMBL/GenBank/DDBJ whole genome shotgun (WGS) entry which is preliminary data.</text>
</comment>
<feature type="transmembrane region" description="Helical" evidence="6">
    <location>
        <begin position="461"/>
        <end position="482"/>
    </location>
</feature>
<evidence type="ECO:0000256" key="4">
    <source>
        <dbReference type="ARBA" id="ARBA00023136"/>
    </source>
</evidence>
<gene>
    <name evidence="8" type="ORF">RUM43_001538</name>
</gene>
<proteinExistence type="predicted"/>
<evidence type="ECO:0000259" key="7">
    <source>
        <dbReference type="PROSITE" id="PS50850"/>
    </source>
</evidence>
<dbReference type="CDD" id="cd17317">
    <property type="entry name" value="MFS_SLC22"/>
    <property type="match status" value="1"/>
</dbReference>
<keyword evidence="2 6" id="KW-0812">Transmembrane</keyword>
<feature type="transmembrane region" description="Helical" evidence="6">
    <location>
        <begin position="80"/>
        <end position="103"/>
    </location>
</feature>
<feature type="coiled-coil region" evidence="5">
    <location>
        <begin position="345"/>
        <end position="398"/>
    </location>
</feature>
<dbReference type="AlphaFoldDB" id="A0AAN8SHZ7"/>
<keyword evidence="3 6" id="KW-1133">Transmembrane helix</keyword>
<dbReference type="SUPFAM" id="SSF103473">
    <property type="entry name" value="MFS general substrate transporter"/>
    <property type="match status" value="1"/>
</dbReference>
<feature type="transmembrane region" description="Helical" evidence="6">
    <location>
        <begin position="432"/>
        <end position="449"/>
    </location>
</feature>
<keyword evidence="4 6" id="KW-0472">Membrane</keyword>
<feature type="transmembrane region" description="Helical" evidence="6">
    <location>
        <begin position="489"/>
        <end position="508"/>
    </location>
</feature>
<dbReference type="GO" id="GO:0022857">
    <property type="term" value="F:transmembrane transporter activity"/>
    <property type="evidence" value="ECO:0007669"/>
    <property type="project" value="InterPro"/>
</dbReference>
<evidence type="ECO:0000256" key="2">
    <source>
        <dbReference type="ARBA" id="ARBA00022692"/>
    </source>
</evidence>
<dbReference type="InterPro" id="IPR005828">
    <property type="entry name" value="MFS_sugar_transport-like"/>
</dbReference>
<evidence type="ECO:0000256" key="3">
    <source>
        <dbReference type="ARBA" id="ARBA00022989"/>
    </source>
</evidence>
<evidence type="ECO:0000313" key="8">
    <source>
        <dbReference type="EMBL" id="KAK6645262.1"/>
    </source>
</evidence>
<feature type="transmembrane region" description="Helical" evidence="6">
    <location>
        <begin position="225"/>
        <end position="243"/>
    </location>
</feature>
<evidence type="ECO:0000256" key="6">
    <source>
        <dbReference type="SAM" id="Phobius"/>
    </source>
</evidence>
<name>A0AAN8SHZ7_POLSC</name>
<organism evidence="8 9">
    <name type="scientific">Polyplax serrata</name>
    <name type="common">Common mouse louse</name>
    <dbReference type="NCBI Taxonomy" id="468196"/>
    <lineage>
        <taxon>Eukaryota</taxon>
        <taxon>Metazoa</taxon>
        <taxon>Ecdysozoa</taxon>
        <taxon>Arthropoda</taxon>
        <taxon>Hexapoda</taxon>
        <taxon>Insecta</taxon>
        <taxon>Pterygota</taxon>
        <taxon>Neoptera</taxon>
        <taxon>Paraneoptera</taxon>
        <taxon>Psocodea</taxon>
        <taxon>Troctomorpha</taxon>
        <taxon>Phthiraptera</taxon>
        <taxon>Anoplura</taxon>
        <taxon>Polyplacidae</taxon>
        <taxon>Polyplax</taxon>
    </lineage>
</organism>
<dbReference type="Pfam" id="PF00083">
    <property type="entry name" value="Sugar_tr"/>
    <property type="match status" value="1"/>
</dbReference>
<dbReference type="PROSITE" id="PS50850">
    <property type="entry name" value="MFS"/>
    <property type="match status" value="1"/>
</dbReference>
<protein>
    <recommendedName>
        <fullName evidence="7">Major facilitator superfamily (MFS) profile domain-containing protein</fullName>
    </recommendedName>
</protein>
<keyword evidence="5" id="KW-0175">Coiled coil</keyword>
<evidence type="ECO:0000256" key="1">
    <source>
        <dbReference type="ARBA" id="ARBA00004141"/>
    </source>
</evidence>
<evidence type="ECO:0000256" key="5">
    <source>
        <dbReference type="SAM" id="Coils"/>
    </source>
</evidence>
<evidence type="ECO:0000313" key="9">
    <source>
        <dbReference type="Proteomes" id="UP001372834"/>
    </source>
</evidence>
<feature type="transmembrane region" description="Helical" evidence="6">
    <location>
        <begin position="574"/>
        <end position="597"/>
    </location>
</feature>
<feature type="transmembrane region" description="Helical" evidence="6">
    <location>
        <begin position="282"/>
        <end position="305"/>
    </location>
</feature>
<dbReference type="EMBL" id="JAWJWE010000001">
    <property type="protein sequence ID" value="KAK6645262.1"/>
    <property type="molecule type" value="Genomic_DNA"/>
</dbReference>
<dbReference type="Proteomes" id="UP001372834">
    <property type="component" value="Unassembled WGS sequence"/>
</dbReference>
<feature type="transmembrane region" description="Helical" evidence="6">
    <location>
        <begin position="311"/>
        <end position="331"/>
    </location>
</feature>
<dbReference type="GO" id="GO:0016020">
    <property type="term" value="C:membrane"/>
    <property type="evidence" value="ECO:0007669"/>
    <property type="project" value="UniProtKB-SubCell"/>
</dbReference>
<feature type="transmembrane region" description="Helical" evidence="6">
    <location>
        <begin position="514"/>
        <end position="537"/>
    </location>
</feature>
<feature type="transmembrane region" description="Helical" evidence="6">
    <location>
        <begin position="249"/>
        <end position="270"/>
    </location>
</feature>
<sequence>MHVRKGRMKTEYSKVASMQRDALTEDNLLIYNGNDKVPVTEIESASEDGLQEIPLAEIHNMAYDDVLLHLGEFGRYQKRIYLLLCFTVIPCAFHKLAGVFLGAKSNHRCELPFESDNATYQLPAHIQNMSYPWDDFSKTWSMCKMYDANYTEDYFKGNVPANNTKECDKWIFDKSKYKSSSVIEFLLVCDRAWLRATADSLFMTGVLIGSYIFGDLSDRFGRRPTFFISLVLQLASGLLAAIAPEYITFVLARVLIGATTSGVFLVAYVIAMEMVGPGKRLFAGTIVHMFFSIGFLLIAGFAYALQDNWRIFQVVITLVPGILFMSYWWVIPESSRWLMTKGKHAEAKEILMKAAKENKVSLTEDMLDNLLAAETMEEKSGEEKKQILEQENSEYEIRQRNGNVPYKETTTAKPPQPSILDLMRHPSLRKRSINIFFNWFVNSLAYYGLSWSTSNLGGNDYLNFCLSGIMEFPGYGVLIFTLNRFGRKFTLCGALLIGGTALLLTLFVPSDMNWLTIVLAMIGKLAITSSYGTVYVFSTEQFPTVIRNAGLGACSMSARVGGIMAPYINLLADYWSPLPLLIFGGLALLAGGLALLLPETLNRKLPETIADGENFCKQSFSKSKAAKELKLRKVEENAGG</sequence>